<feature type="region of interest" description="Disordered" evidence="1">
    <location>
        <begin position="160"/>
        <end position="189"/>
    </location>
</feature>
<proteinExistence type="predicted"/>
<evidence type="ECO:0000256" key="1">
    <source>
        <dbReference type="SAM" id="MobiDB-lite"/>
    </source>
</evidence>
<accession>A0A5B0NCC7</accession>
<reference evidence="2 3" key="1">
    <citation type="submission" date="2019-05" db="EMBL/GenBank/DDBJ databases">
        <title>Emergence of the Ug99 lineage of the wheat stem rust pathogen through somatic hybridization.</title>
        <authorList>
            <person name="Li F."/>
            <person name="Upadhyaya N.M."/>
            <person name="Sperschneider J."/>
            <person name="Matny O."/>
            <person name="Nguyen-Phuc H."/>
            <person name="Mago R."/>
            <person name="Raley C."/>
            <person name="Miller M.E."/>
            <person name="Silverstein K.A.T."/>
            <person name="Henningsen E."/>
            <person name="Hirsch C.D."/>
            <person name="Visser B."/>
            <person name="Pretorius Z.A."/>
            <person name="Steffenson B.J."/>
            <person name="Schwessinger B."/>
            <person name="Dodds P.N."/>
            <person name="Figueroa M."/>
        </authorList>
    </citation>
    <scope>NUCLEOTIDE SEQUENCE [LARGE SCALE GENOMIC DNA]</scope>
    <source>
        <strain evidence="2 3">Ug99</strain>
    </source>
</reference>
<evidence type="ECO:0000313" key="2">
    <source>
        <dbReference type="EMBL" id="KAA1086446.1"/>
    </source>
</evidence>
<dbReference type="EMBL" id="VDEP01000410">
    <property type="protein sequence ID" value="KAA1086446.1"/>
    <property type="molecule type" value="Genomic_DNA"/>
</dbReference>
<dbReference type="AlphaFoldDB" id="A0A5B0NCC7"/>
<gene>
    <name evidence="2" type="ORF">PGTUg99_016255</name>
</gene>
<evidence type="ECO:0000313" key="3">
    <source>
        <dbReference type="Proteomes" id="UP000325313"/>
    </source>
</evidence>
<organism evidence="2 3">
    <name type="scientific">Puccinia graminis f. sp. tritici</name>
    <dbReference type="NCBI Taxonomy" id="56615"/>
    <lineage>
        <taxon>Eukaryota</taxon>
        <taxon>Fungi</taxon>
        <taxon>Dikarya</taxon>
        <taxon>Basidiomycota</taxon>
        <taxon>Pucciniomycotina</taxon>
        <taxon>Pucciniomycetes</taxon>
        <taxon>Pucciniales</taxon>
        <taxon>Pucciniaceae</taxon>
        <taxon>Puccinia</taxon>
    </lineage>
</organism>
<name>A0A5B0NCC7_PUCGR</name>
<feature type="compositionally biased region" description="Basic and acidic residues" evidence="1">
    <location>
        <begin position="75"/>
        <end position="93"/>
    </location>
</feature>
<feature type="compositionally biased region" description="Polar residues" evidence="1">
    <location>
        <begin position="161"/>
        <end position="189"/>
    </location>
</feature>
<feature type="region of interest" description="Disordered" evidence="1">
    <location>
        <begin position="58"/>
        <end position="93"/>
    </location>
</feature>
<comment type="caution">
    <text evidence="2">The sequence shown here is derived from an EMBL/GenBank/DDBJ whole genome shotgun (WGS) entry which is preliminary data.</text>
</comment>
<sequence length="189" mass="20827">MWADENPPSSSGERLTNELKRDSTGWLCSSSTPYQLESGSATSSATLGLYVHLPAKAAPRLAPPPTGGLDAGAKTSEEEQERGRRSEEEQERGRRLIIAGLLVYHRQQGSDTDETEQLKYNNTEFLNGLRQQIRLQQTDDPEDIEDEDRDHAAEIEAEFNQAPNSPSHVSHVAKTTSSTVTAQNNASKH</sequence>
<protein>
    <submittedName>
        <fullName evidence="2">Uncharacterized protein</fullName>
    </submittedName>
</protein>
<dbReference type="Proteomes" id="UP000325313">
    <property type="component" value="Unassembled WGS sequence"/>
</dbReference>
<feature type="region of interest" description="Disordered" evidence="1">
    <location>
        <begin position="1"/>
        <end position="24"/>
    </location>
</feature>